<dbReference type="Proteomes" id="UP001278766">
    <property type="component" value="Unassembled WGS sequence"/>
</dbReference>
<evidence type="ECO:0000313" key="2">
    <source>
        <dbReference type="EMBL" id="KAK3301218.1"/>
    </source>
</evidence>
<reference evidence="2" key="2">
    <citation type="submission" date="2023-06" db="EMBL/GenBank/DDBJ databases">
        <authorList>
            <consortium name="Lawrence Berkeley National Laboratory"/>
            <person name="Haridas S."/>
            <person name="Hensen N."/>
            <person name="Bonometti L."/>
            <person name="Westerberg I."/>
            <person name="Brannstrom I.O."/>
            <person name="Guillou S."/>
            <person name="Cros-Aarteil S."/>
            <person name="Calhoun S."/>
            <person name="Kuo A."/>
            <person name="Mondo S."/>
            <person name="Pangilinan J."/>
            <person name="Riley R."/>
            <person name="Labutti K."/>
            <person name="Andreopoulos B."/>
            <person name="Lipzen A."/>
            <person name="Chen C."/>
            <person name="Yanf M."/>
            <person name="Daum C."/>
            <person name="Ng V."/>
            <person name="Clum A."/>
            <person name="Steindorff A."/>
            <person name="Ohm R."/>
            <person name="Martin F."/>
            <person name="Silar P."/>
            <person name="Natvig D."/>
            <person name="Lalanne C."/>
            <person name="Gautier V."/>
            <person name="Ament-Velasquez S.L."/>
            <person name="Kruys A."/>
            <person name="Hutchinson M.I."/>
            <person name="Powell A.J."/>
            <person name="Barry K."/>
            <person name="Miller A.N."/>
            <person name="Grigoriev I.V."/>
            <person name="Debuchy R."/>
            <person name="Gladieux P."/>
            <person name="Thoren M.H."/>
            <person name="Johannesson H."/>
        </authorList>
    </citation>
    <scope>NUCLEOTIDE SEQUENCE</scope>
    <source>
        <strain evidence="2">CBS 168.71</strain>
    </source>
</reference>
<dbReference type="GeneID" id="87839856"/>
<keyword evidence="3" id="KW-1185">Reference proteome</keyword>
<feature type="chain" id="PRO_5042112146" evidence="1">
    <location>
        <begin position="22"/>
        <end position="70"/>
    </location>
</feature>
<sequence>MYVRTRMLTYIFGVALHGTLASSGLYVQCPLSSCPIYDIDAETNGINFVWGVGGHRVLGHDSGFMNSDGE</sequence>
<feature type="signal peptide" evidence="1">
    <location>
        <begin position="1"/>
        <end position="21"/>
    </location>
</feature>
<keyword evidence="1" id="KW-0732">Signal</keyword>
<protein>
    <submittedName>
        <fullName evidence="2">Uncharacterized protein</fullName>
    </submittedName>
</protein>
<name>A0AAE0LXI5_9PEZI</name>
<dbReference type="EMBL" id="JAUEPN010000001">
    <property type="protein sequence ID" value="KAK3301218.1"/>
    <property type="molecule type" value="Genomic_DNA"/>
</dbReference>
<accession>A0AAE0LXI5</accession>
<dbReference type="RefSeq" id="XP_062664732.1">
    <property type="nucleotide sequence ID" value="XM_062802908.1"/>
</dbReference>
<dbReference type="AlphaFoldDB" id="A0AAE0LXI5"/>
<evidence type="ECO:0000256" key="1">
    <source>
        <dbReference type="SAM" id="SignalP"/>
    </source>
</evidence>
<comment type="caution">
    <text evidence="2">The sequence shown here is derived from an EMBL/GenBank/DDBJ whole genome shotgun (WGS) entry which is preliminary data.</text>
</comment>
<organism evidence="2 3">
    <name type="scientific">Chaetomium fimeti</name>
    <dbReference type="NCBI Taxonomy" id="1854472"/>
    <lineage>
        <taxon>Eukaryota</taxon>
        <taxon>Fungi</taxon>
        <taxon>Dikarya</taxon>
        <taxon>Ascomycota</taxon>
        <taxon>Pezizomycotina</taxon>
        <taxon>Sordariomycetes</taxon>
        <taxon>Sordariomycetidae</taxon>
        <taxon>Sordariales</taxon>
        <taxon>Chaetomiaceae</taxon>
        <taxon>Chaetomium</taxon>
    </lineage>
</organism>
<reference evidence="2" key="1">
    <citation type="journal article" date="2023" name="Mol. Phylogenet. Evol.">
        <title>Genome-scale phylogeny and comparative genomics of the fungal order Sordariales.</title>
        <authorList>
            <person name="Hensen N."/>
            <person name="Bonometti L."/>
            <person name="Westerberg I."/>
            <person name="Brannstrom I.O."/>
            <person name="Guillou S."/>
            <person name="Cros-Aarteil S."/>
            <person name="Calhoun S."/>
            <person name="Haridas S."/>
            <person name="Kuo A."/>
            <person name="Mondo S."/>
            <person name="Pangilinan J."/>
            <person name="Riley R."/>
            <person name="LaButti K."/>
            <person name="Andreopoulos B."/>
            <person name="Lipzen A."/>
            <person name="Chen C."/>
            <person name="Yan M."/>
            <person name="Daum C."/>
            <person name="Ng V."/>
            <person name="Clum A."/>
            <person name="Steindorff A."/>
            <person name="Ohm R.A."/>
            <person name="Martin F."/>
            <person name="Silar P."/>
            <person name="Natvig D.O."/>
            <person name="Lalanne C."/>
            <person name="Gautier V."/>
            <person name="Ament-Velasquez S.L."/>
            <person name="Kruys A."/>
            <person name="Hutchinson M.I."/>
            <person name="Powell A.J."/>
            <person name="Barry K."/>
            <person name="Miller A.N."/>
            <person name="Grigoriev I.V."/>
            <person name="Debuchy R."/>
            <person name="Gladieux P."/>
            <person name="Hiltunen Thoren M."/>
            <person name="Johannesson H."/>
        </authorList>
    </citation>
    <scope>NUCLEOTIDE SEQUENCE</scope>
    <source>
        <strain evidence="2">CBS 168.71</strain>
    </source>
</reference>
<gene>
    <name evidence="2" type="ORF">B0H64DRAFT_382934</name>
</gene>
<evidence type="ECO:0000313" key="3">
    <source>
        <dbReference type="Proteomes" id="UP001278766"/>
    </source>
</evidence>
<proteinExistence type="predicted"/>